<keyword evidence="1" id="KW-0472">Membrane</keyword>
<reference evidence="2 3" key="1">
    <citation type="submission" date="2019-10" db="EMBL/GenBank/DDBJ databases">
        <title>Cardiobacteriales fam. a chemoheterotrophic member of the order Cardiobacteriales, and proposal of Cardiobacteriales fam. nov.</title>
        <authorList>
            <person name="Wang C."/>
        </authorList>
    </citation>
    <scope>NUCLEOTIDE SEQUENCE [LARGE SCALE GENOMIC DNA]</scope>
    <source>
        <strain evidence="2 3">ML27</strain>
    </source>
</reference>
<dbReference type="AlphaFoldDB" id="A0A6N7EUG3"/>
<accession>A0A6N7EUG3</accession>
<dbReference type="InParanoid" id="A0A6N7EUG3"/>
<keyword evidence="1" id="KW-1133">Transmembrane helix</keyword>
<keyword evidence="1" id="KW-0812">Transmembrane</keyword>
<sequence>MHVGVNKAEIIQAEIDRMQLIKKNNMPLASQPAIEVSSALQGTNVRSLSAQRGFTLLEVLFSLVIFAVGLLGYAALQVANTKRSSDALNQVWTQYHTRQLVDMMLSQPEAMQFGYFATQTRDAGGGVANGGFMRWGENLNFLQGVNNVAERQCYSAGNKNGVDPFQAVAPGLVDANSATASESCDYRRFAADYLHNMFAYNLARDLPNAAFKVECIDVDTTDATEKRCSKKGSRVNVTVVWSYDPNRQNIPLAGRGCYTGKNVTPVNGVTANFSLTGDECVQYSFFY</sequence>
<keyword evidence="3" id="KW-1185">Reference proteome</keyword>
<dbReference type="InterPro" id="IPR012902">
    <property type="entry name" value="N_methyl_site"/>
</dbReference>
<dbReference type="NCBIfam" id="TIGR02532">
    <property type="entry name" value="IV_pilin_GFxxxE"/>
    <property type="match status" value="1"/>
</dbReference>
<gene>
    <name evidence="2" type="ORF">GCU85_00775</name>
</gene>
<dbReference type="EMBL" id="WHNW01000001">
    <property type="protein sequence ID" value="MPV85265.1"/>
    <property type="molecule type" value="Genomic_DNA"/>
</dbReference>
<evidence type="ECO:0000313" key="3">
    <source>
        <dbReference type="Proteomes" id="UP000471298"/>
    </source>
</evidence>
<dbReference type="Pfam" id="PF07963">
    <property type="entry name" value="N_methyl"/>
    <property type="match status" value="1"/>
</dbReference>
<evidence type="ECO:0000256" key="1">
    <source>
        <dbReference type="SAM" id="Phobius"/>
    </source>
</evidence>
<feature type="transmembrane region" description="Helical" evidence="1">
    <location>
        <begin position="56"/>
        <end position="76"/>
    </location>
</feature>
<evidence type="ECO:0000313" key="2">
    <source>
        <dbReference type="EMBL" id="MPV85265.1"/>
    </source>
</evidence>
<protein>
    <submittedName>
        <fullName evidence="2">Prepilin-type N-terminal cleavage/methylation domain-containing protein</fullName>
    </submittedName>
</protein>
<organism evidence="2 3">
    <name type="scientific">Ostreibacterium oceani</name>
    <dbReference type="NCBI Taxonomy" id="2654998"/>
    <lineage>
        <taxon>Bacteria</taxon>
        <taxon>Pseudomonadati</taxon>
        <taxon>Pseudomonadota</taxon>
        <taxon>Gammaproteobacteria</taxon>
        <taxon>Cardiobacteriales</taxon>
        <taxon>Ostreibacteriaceae</taxon>
        <taxon>Ostreibacterium</taxon>
    </lineage>
</organism>
<proteinExistence type="predicted"/>
<name>A0A6N7EUG3_9GAMM</name>
<dbReference type="Proteomes" id="UP000471298">
    <property type="component" value="Unassembled WGS sequence"/>
</dbReference>
<comment type="caution">
    <text evidence="2">The sequence shown here is derived from an EMBL/GenBank/DDBJ whole genome shotgun (WGS) entry which is preliminary data.</text>
</comment>